<evidence type="ECO:0000256" key="7">
    <source>
        <dbReference type="ARBA" id="ARBA00019373"/>
    </source>
</evidence>
<feature type="transmembrane region" description="Helical" evidence="20">
    <location>
        <begin position="325"/>
        <end position="344"/>
    </location>
</feature>
<dbReference type="PANTHER" id="PTHR46382:SF1">
    <property type="entry name" value="PHOSPHATIDATE CYTIDYLYLTRANSFERASE"/>
    <property type="match status" value="1"/>
</dbReference>
<keyword evidence="11 18" id="KW-0812">Transmembrane</keyword>
<comment type="caution">
    <text evidence="21">The sequence shown here is derived from an EMBL/GenBank/DDBJ whole genome shotgun (WGS) entry which is preliminary data.</text>
</comment>
<evidence type="ECO:0000256" key="19">
    <source>
        <dbReference type="SAM" id="MobiDB-lite"/>
    </source>
</evidence>
<evidence type="ECO:0000256" key="15">
    <source>
        <dbReference type="ARBA" id="ARBA00023136"/>
    </source>
</evidence>
<keyword evidence="22" id="KW-1185">Reference proteome</keyword>
<evidence type="ECO:0000313" key="21">
    <source>
        <dbReference type="EMBL" id="GAA2004902.1"/>
    </source>
</evidence>
<evidence type="ECO:0000313" key="22">
    <source>
        <dbReference type="Proteomes" id="UP001500755"/>
    </source>
</evidence>
<keyword evidence="8" id="KW-1003">Cell membrane</keyword>
<evidence type="ECO:0000256" key="4">
    <source>
        <dbReference type="ARBA" id="ARBA00005189"/>
    </source>
</evidence>
<sequence length="459" mass="47831">MDTKDAEAALPRRRDLRRLEEEATRTGDTTELAKVSPRRAARLARERAAEAERISMPLPIVTEEMLAASGPEPVRRDNAPSAPAAPPTEATFSATEVPRGGSPGSASVDRKGAQAPHRASADVPTSESSPAKSQSTEPSSGGGSKRPTSPAKDVAGAVATKELLATGPAMALGHGLVTPLPLPAGKDYGRAGRNLPAAIGVGVVLGGLVLASLVFYPPLFLLVVFAGVLAAMWELANALSRSGSLVARIPTMTAAGCMILATYFGGREALWVAFTIGAGAVLVFTLLEQRANAVKDVCLSLFALTYVGLMASFLVYLLTLPRGNLLIILFIALCVGSDIGGYFAGVLWGKHPIAPRISPKKSWEGFAGSAFLCIAVGLGFALLAFDAPWWTGVVLGLVMPAFATLGDFSESMIKRDLGLKDMGTLLPGHGGVMDRLDSILPTAPVALVLFSFLPGYMSL</sequence>
<comment type="similarity">
    <text evidence="5 18">Belongs to the CDS family.</text>
</comment>
<keyword evidence="9" id="KW-0444">Lipid biosynthesis</keyword>
<keyword evidence="14" id="KW-0443">Lipid metabolism</keyword>
<dbReference type="EMBL" id="BAAANO010000012">
    <property type="protein sequence ID" value="GAA2004902.1"/>
    <property type="molecule type" value="Genomic_DNA"/>
</dbReference>
<organism evidence="21 22">
    <name type="scientific">Brevibacterium samyangense</name>
    <dbReference type="NCBI Taxonomy" id="366888"/>
    <lineage>
        <taxon>Bacteria</taxon>
        <taxon>Bacillati</taxon>
        <taxon>Actinomycetota</taxon>
        <taxon>Actinomycetes</taxon>
        <taxon>Micrococcales</taxon>
        <taxon>Brevibacteriaceae</taxon>
        <taxon>Brevibacterium</taxon>
    </lineage>
</organism>
<keyword evidence="16" id="KW-0594">Phospholipid biosynthesis</keyword>
<feature type="transmembrane region" description="Helical" evidence="20">
    <location>
        <begin position="245"/>
        <end position="264"/>
    </location>
</feature>
<dbReference type="GO" id="GO:0016779">
    <property type="term" value="F:nucleotidyltransferase activity"/>
    <property type="evidence" value="ECO:0007669"/>
    <property type="project" value="UniProtKB-KW"/>
</dbReference>
<comment type="pathway">
    <text evidence="4">Lipid metabolism.</text>
</comment>
<evidence type="ECO:0000256" key="14">
    <source>
        <dbReference type="ARBA" id="ARBA00023098"/>
    </source>
</evidence>
<protein>
    <recommendedName>
        <fullName evidence="7 18">Phosphatidate cytidylyltransferase</fullName>
        <ecNumber evidence="6 18">2.7.7.41</ecNumber>
    </recommendedName>
</protein>
<keyword evidence="15 20" id="KW-0472">Membrane</keyword>
<keyword evidence="12 18" id="KW-0548">Nucleotidyltransferase</keyword>
<evidence type="ECO:0000256" key="18">
    <source>
        <dbReference type="RuleBase" id="RU003938"/>
    </source>
</evidence>
<keyword evidence="13 20" id="KW-1133">Transmembrane helix</keyword>
<comment type="pathway">
    <text evidence="3 18">Phospholipid metabolism; CDP-diacylglycerol biosynthesis; CDP-diacylglycerol from sn-glycerol 3-phosphate: step 3/3.</text>
</comment>
<evidence type="ECO:0000256" key="20">
    <source>
        <dbReference type="SAM" id="Phobius"/>
    </source>
</evidence>
<dbReference type="InterPro" id="IPR000374">
    <property type="entry name" value="PC_trans"/>
</dbReference>
<evidence type="ECO:0000256" key="3">
    <source>
        <dbReference type="ARBA" id="ARBA00005119"/>
    </source>
</evidence>
<keyword evidence="17" id="KW-1208">Phospholipid metabolism</keyword>
<feature type="transmembrane region" description="Helical" evidence="20">
    <location>
        <begin position="365"/>
        <end position="383"/>
    </location>
</feature>
<evidence type="ECO:0000256" key="13">
    <source>
        <dbReference type="ARBA" id="ARBA00022989"/>
    </source>
</evidence>
<feature type="transmembrane region" description="Helical" evidence="20">
    <location>
        <begin position="299"/>
        <end position="319"/>
    </location>
</feature>
<dbReference type="Pfam" id="PF01148">
    <property type="entry name" value="CTP_transf_1"/>
    <property type="match status" value="1"/>
</dbReference>
<feature type="compositionally biased region" description="Basic and acidic residues" evidence="19">
    <location>
        <begin position="43"/>
        <end position="53"/>
    </location>
</feature>
<feature type="compositionally biased region" description="Low complexity" evidence="19">
    <location>
        <begin position="79"/>
        <end position="96"/>
    </location>
</feature>
<feature type="transmembrane region" description="Helical" evidence="20">
    <location>
        <begin position="219"/>
        <end position="238"/>
    </location>
</feature>
<dbReference type="RefSeq" id="WP_344308091.1">
    <property type="nucleotide sequence ID" value="NZ_BAAANO010000012.1"/>
</dbReference>
<evidence type="ECO:0000256" key="2">
    <source>
        <dbReference type="ARBA" id="ARBA00004651"/>
    </source>
</evidence>
<comment type="subcellular location">
    <subcellularLocation>
        <location evidence="2">Cell membrane</location>
        <topology evidence="2">Multi-pass membrane protein</topology>
    </subcellularLocation>
</comment>
<evidence type="ECO:0000256" key="12">
    <source>
        <dbReference type="ARBA" id="ARBA00022695"/>
    </source>
</evidence>
<feature type="compositionally biased region" description="Polar residues" evidence="19">
    <location>
        <begin position="123"/>
        <end position="139"/>
    </location>
</feature>
<feature type="compositionally biased region" description="Basic and acidic residues" evidence="19">
    <location>
        <begin position="1"/>
        <end position="25"/>
    </location>
</feature>
<dbReference type="PROSITE" id="PS01315">
    <property type="entry name" value="CDS"/>
    <property type="match status" value="1"/>
</dbReference>
<feature type="transmembrane region" description="Helical" evidence="20">
    <location>
        <begin position="389"/>
        <end position="408"/>
    </location>
</feature>
<evidence type="ECO:0000256" key="8">
    <source>
        <dbReference type="ARBA" id="ARBA00022475"/>
    </source>
</evidence>
<name>A0ABN2TCA3_9MICO</name>
<feature type="region of interest" description="Disordered" evidence="19">
    <location>
        <begin position="1"/>
        <end position="154"/>
    </location>
</feature>
<evidence type="ECO:0000256" key="16">
    <source>
        <dbReference type="ARBA" id="ARBA00023209"/>
    </source>
</evidence>
<proteinExistence type="inferred from homology"/>
<dbReference type="PANTHER" id="PTHR46382">
    <property type="entry name" value="PHOSPHATIDATE CYTIDYLYLTRANSFERASE"/>
    <property type="match status" value="1"/>
</dbReference>
<comment type="catalytic activity">
    <reaction evidence="1 18">
        <text>a 1,2-diacyl-sn-glycero-3-phosphate + CTP + H(+) = a CDP-1,2-diacyl-sn-glycerol + diphosphate</text>
        <dbReference type="Rhea" id="RHEA:16229"/>
        <dbReference type="ChEBI" id="CHEBI:15378"/>
        <dbReference type="ChEBI" id="CHEBI:33019"/>
        <dbReference type="ChEBI" id="CHEBI:37563"/>
        <dbReference type="ChEBI" id="CHEBI:58332"/>
        <dbReference type="ChEBI" id="CHEBI:58608"/>
        <dbReference type="EC" id="2.7.7.41"/>
    </reaction>
</comment>
<keyword evidence="10 18" id="KW-0808">Transferase</keyword>
<evidence type="ECO:0000256" key="10">
    <source>
        <dbReference type="ARBA" id="ARBA00022679"/>
    </source>
</evidence>
<feature type="transmembrane region" description="Helical" evidence="20">
    <location>
        <begin position="195"/>
        <end position="213"/>
    </location>
</feature>
<accession>A0ABN2TCA3</accession>
<evidence type="ECO:0000256" key="17">
    <source>
        <dbReference type="ARBA" id="ARBA00023264"/>
    </source>
</evidence>
<evidence type="ECO:0000256" key="1">
    <source>
        <dbReference type="ARBA" id="ARBA00001698"/>
    </source>
</evidence>
<evidence type="ECO:0000256" key="9">
    <source>
        <dbReference type="ARBA" id="ARBA00022516"/>
    </source>
</evidence>
<evidence type="ECO:0000256" key="5">
    <source>
        <dbReference type="ARBA" id="ARBA00010185"/>
    </source>
</evidence>
<reference evidence="21 22" key="1">
    <citation type="journal article" date="2019" name="Int. J. Syst. Evol. Microbiol.">
        <title>The Global Catalogue of Microorganisms (GCM) 10K type strain sequencing project: providing services to taxonomists for standard genome sequencing and annotation.</title>
        <authorList>
            <consortium name="The Broad Institute Genomics Platform"/>
            <consortium name="The Broad Institute Genome Sequencing Center for Infectious Disease"/>
            <person name="Wu L."/>
            <person name="Ma J."/>
        </authorList>
    </citation>
    <scope>NUCLEOTIDE SEQUENCE [LARGE SCALE GENOMIC DNA]</scope>
    <source>
        <strain evidence="21 22">JCM 14546</strain>
    </source>
</reference>
<gene>
    <name evidence="21" type="ORF">GCM10009755_13090</name>
</gene>
<feature type="transmembrane region" description="Helical" evidence="20">
    <location>
        <begin position="270"/>
        <end position="287"/>
    </location>
</feature>
<dbReference type="Proteomes" id="UP001500755">
    <property type="component" value="Unassembled WGS sequence"/>
</dbReference>
<dbReference type="EC" id="2.7.7.41" evidence="6 18"/>
<evidence type="ECO:0000256" key="11">
    <source>
        <dbReference type="ARBA" id="ARBA00022692"/>
    </source>
</evidence>
<evidence type="ECO:0000256" key="6">
    <source>
        <dbReference type="ARBA" id="ARBA00012487"/>
    </source>
</evidence>